<dbReference type="Proteomes" id="UP000249661">
    <property type="component" value="Unassembled WGS sequence"/>
</dbReference>
<name>A0ACD1H1J7_9EURO</name>
<evidence type="ECO:0000313" key="2">
    <source>
        <dbReference type="Proteomes" id="UP000249661"/>
    </source>
</evidence>
<evidence type="ECO:0000313" key="1">
    <source>
        <dbReference type="EMBL" id="RAH67414.1"/>
    </source>
</evidence>
<dbReference type="EMBL" id="KZ824974">
    <property type="protein sequence ID" value="RAH67414.1"/>
    <property type="molecule type" value="Genomic_DNA"/>
</dbReference>
<accession>A0ACD1H1J7</accession>
<keyword evidence="2" id="KW-1185">Reference proteome</keyword>
<proteinExistence type="predicted"/>
<reference evidence="1" key="1">
    <citation type="submission" date="2018-02" db="EMBL/GenBank/DDBJ databases">
        <title>The genomes of Aspergillus section Nigri reveals drivers in fungal speciation.</title>
        <authorList>
            <consortium name="DOE Joint Genome Institute"/>
            <person name="Vesth T.C."/>
            <person name="Nybo J."/>
            <person name="Theobald S."/>
            <person name="Brandl J."/>
            <person name="Frisvad J.C."/>
            <person name="Nielsen K.F."/>
            <person name="Lyhne E.K."/>
            <person name="Kogle M.E."/>
            <person name="Kuo A."/>
            <person name="Riley R."/>
            <person name="Clum A."/>
            <person name="Nolan M."/>
            <person name="Lipzen A."/>
            <person name="Salamov A."/>
            <person name="Henrissat B."/>
            <person name="Wiebenga A."/>
            <person name="De vries R.P."/>
            <person name="Grigoriev I.V."/>
            <person name="Mortensen U.H."/>
            <person name="Andersen M.R."/>
            <person name="Baker S.E."/>
        </authorList>
    </citation>
    <scope>NUCLEOTIDE SEQUENCE</scope>
    <source>
        <strain evidence="1">CBS 121060</strain>
    </source>
</reference>
<protein>
    <submittedName>
        <fullName evidence="1">Uncharacterized protein</fullName>
    </submittedName>
</protein>
<sequence length="687" mass="75501">MPLTQGSTSLLLPLLLLLLLLPAAVLADEGPYNQSQLYDQGRMGSWPTELFRSTTTVGLAVNWVQTSPRCKAAGEYYLLAPRGASVHRPGPMILDPDGHLVWTREYGQTYNLDVQRYRGREYLTFWVGSDADVGHGRGTYFMLDSSYQEAYKFTAARNLPGDLHEFHITHDDTALLTSYDRRRADLSRVADETGELGPVAGWIWEGTFQEVEIETGRLLFEWHASEHFAFEDVERGREAGQGASADQPWDFFHINSVDKDRRGNYLVSARYANCLSYVDGRTGEILWRLGGKRNNFTDLTSSSPAPSFGDSAGPATNFTWQHHARFRDNDTAITLFDNASRGLGAPARTSRGLYLDLDQTRLTVRLRHQYSNAPDQALSSQSQGSLQLLPNGNVLVGYGWNAAWTEFSRAGEPLCHVHFGPQREFGLGNILSYRVFKQPWRGAPRTRPDFEVYRYRAAASWNGATEVVAWGLEGTDDVSAERQQQGQQGQMGEAGAGGGGGGGSGSGGAAAFARVTTVPKVGFETVIPIPEDATAYRYLRVLALDASGHVLSASKLARWDPAAEEAVVVSGVDGDEDDGLGRFGTKGSTAVVGLLGCALLLVVAVCLVRRLGFLFRRTALRRVNGRERGAFRPLKRWDAEDEGCLSDVEGGEGVELSTLLGHHRIGSLPDREDEDHRSRNMRPGVQV</sequence>
<organism evidence="1 2">
    <name type="scientific">Aspergillus aculeatinus CBS 121060</name>
    <dbReference type="NCBI Taxonomy" id="1448322"/>
    <lineage>
        <taxon>Eukaryota</taxon>
        <taxon>Fungi</taxon>
        <taxon>Dikarya</taxon>
        <taxon>Ascomycota</taxon>
        <taxon>Pezizomycotina</taxon>
        <taxon>Eurotiomycetes</taxon>
        <taxon>Eurotiomycetidae</taxon>
        <taxon>Eurotiales</taxon>
        <taxon>Aspergillaceae</taxon>
        <taxon>Aspergillus</taxon>
        <taxon>Aspergillus subgen. Circumdati</taxon>
    </lineage>
</organism>
<gene>
    <name evidence="1" type="ORF">BO66DRAFT_473471</name>
</gene>